<dbReference type="InterPro" id="IPR051531">
    <property type="entry name" value="N-acetyltransferase"/>
</dbReference>
<dbReference type="InterPro" id="IPR000182">
    <property type="entry name" value="GNAT_dom"/>
</dbReference>
<accession>A0A8J3Z0B4</accession>
<dbReference type="RefSeq" id="WP_203988488.1">
    <property type="nucleotide sequence ID" value="NZ_BOPG01000009.1"/>
</dbReference>
<organism evidence="2 3">
    <name type="scientific">Virgisporangium aurantiacum</name>
    <dbReference type="NCBI Taxonomy" id="175570"/>
    <lineage>
        <taxon>Bacteria</taxon>
        <taxon>Bacillati</taxon>
        <taxon>Actinomycetota</taxon>
        <taxon>Actinomycetes</taxon>
        <taxon>Micromonosporales</taxon>
        <taxon>Micromonosporaceae</taxon>
        <taxon>Virgisporangium</taxon>
    </lineage>
</organism>
<gene>
    <name evidence="2" type="ORF">Vau01_014890</name>
</gene>
<keyword evidence="3" id="KW-1185">Reference proteome</keyword>
<dbReference type="EMBL" id="BOPG01000009">
    <property type="protein sequence ID" value="GIJ53973.1"/>
    <property type="molecule type" value="Genomic_DNA"/>
</dbReference>
<dbReference type="Proteomes" id="UP000612585">
    <property type="component" value="Unassembled WGS sequence"/>
</dbReference>
<evidence type="ECO:0000313" key="2">
    <source>
        <dbReference type="EMBL" id="GIJ53973.1"/>
    </source>
</evidence>
<dbReference type="PANTHER" id="PTHR43792">
    <property type="entry name" value="GNAT FAMILY, PUTATIVE (AFU_ORTHOLOGUE AFUA_3G00765)-RELATED-RELATED"/>
    <property type="match status" value="1"/>
</dbReference>
<dbReference type="Pfam" id="PF13302">
    <property type="entry name" value="Acetyltransf_3"/>
    <property type="match status" value="1"/>
</dbReference>
<dbReference type="GO" id="GO:0016747">
    <property type="term" value="F:acyltransferase activity, transferring groups other than amino-acyl groups"/>
    <property type="evidence" value="ECO:0007669"/>
    <property type="project" value="InterPro"/>
</dbReference>
<feature type="domain" description="N-acetyltransferase" evidence="1">
    <location>
        <begin position="8"/>
        <end position="164"/>
    </location>
</feature>
<dbReference type="AlphaFoldDB" id="A0A8J3Z0B4"/>
<reference evidence="2" key="1">
    <citation type="submission" date="2021-01" db="EMBL/GenBank/DDBJ databases">
        <title>Whole genome shotgun sequence of Virgisporangium aurantiacum NBRC 16421.</title>
        <authorList>
            <person name="Komaki H."/>
            <person name="Tamura T."/>
        </authorList>
    </citation>
    <scope>NUCLEOTIDE SEQUENCE</scope>
    <source>
        <strain evidence="2">NBRC 16421</strain>
    </source>
</reference>
<comment type="caution">
    <text evidence="2">The sequence shown here is derived from an EMBL/GenBank/DDBJ whole genome shotgun (WGS) entry which is preliminary data.</text>
</comment>
<dbReference type="PROSITE" id="PS51186">
    <property type="entry name" value="GNAT"/>
    <property type="match status" value="1"/>
</dbReference>
<name>A0A8J3Z0B4_9ACTN</name>
<sequence length="179" mass="20486">MRLESERLVLRPWTHHPDELDRLANLYSRPSLVRFLGVVREPVGRMVDDWAIRMATDPRQVIAAIEVRATGVIAGTVLFNLLPGEHHMEVGWHLHPDSEGHGYATEAGQMVIRRGFSLGVPEVFALVVPKNVRSQRVCRRLGMAHLGRTTRYHDTEYELFHLLSRRRNSVARVRQAARS</sequence>
<proteinExistence type="predicted"/>
<dbReference type="Gene3D" id="3.40.630.30">
    <property type="match status" value="1"/>
</dbReference>
<dbReference type="InterPro" id="IPR016181">
    <property type="entry name" value="Acyl_CoA_acyltransferase"/>
</dbReference>
<evidence type="ECO:0000259" key="1">
    <source>
        <dbReference type="PROSITE" id="PS51186"/>
    </source>
</evidence>
<evidence type="ECO:0000313" key="3">
    <source>
        <dbReference type="Proteomes" id="UP000612585"/>
    </source>
</evidence>
<dbReference type="SUPFAM" id="SSF55729">
    <property type="entry name" value="Acyl-CoA N-acyltransferases (Nat)"/>
    <property type="match status" value="1"/>
</dbReference>
<protein>
    <submittedName>
        <fullName evidence="2">N-acetyltransferase</fullName>
    </submittedName>
</protein>
<dbReference type="PANTHER" id="PTHR43792:SF1">
    <property type="entry name" value="N-ACETYLTRANSFERASE DOMAIN-CONTAINING PROTEIN"/>
    <property type="match status" value="1"/>
</dbReference>